<feature type="transmembrane region" description="Helical" evidence="9">
    <location>
        <begin position="57"/>
        <end position="75"/>
    </location>
</feature>
<name>A0A7R9ER74_9NEOP</name>
<dbReference type="GO" id="GO:0016020">
    <property type="term" value="C:membrane"/>
    <property type="evidence" value="ECO:0007669"/>
    <property type="project" value="UniProtKB-SubCell"/>
</dbReference>
<evidence type="ECO:0000256" key="1">
    <source>
        <dbReference type="ARBA" id="ARBA00004141"/>
    </source>
</evidence>
<comment type="subcellular location">
    <subcellularLocation>
        <location evidence="1">Membrane</location>
        <topology evidence="1">Multi-pass membrane protein</topology>
    </subcellularLocation>
</comment>
<evidence type="ECO:0000256" key="8">
    <source>
        <dbReference type="ARBA" id="ARBA00049560"/>
    </source>
</evidence>
<evidence type="ECO:0000256" key="7">
    <source>
        <dbReference type="ARBA" id="ARBA00049458"/>
    </source>
</evidence>
<dbReference type="EC" id="3.3.2.2" evidence="6"/>
<comment type="similarity">
    <text evidence="2">Belongs to the TMEM86 family.</text>
</comment>
<dbReference type="PANTHER" id="PTHR31885">
    <property type="entry name" value="GH04784P"/>
    <property type="match status" value="1"/>
</dbReference>
<reference evidence="10" key="1">
    <citation type="submission" date="2020-11" db="EMBL/GenBank/DDBJ databases">
        <authorList>
            <person name="Tran Van P."/>
        </authorList>
    </citation>
    <scope>NUCLEOTIDE SEQUENCE</scope>
</reference>
<dbReference type="EMBL" id="OD564649">
    <property type="protein sequence ID" value="CAD7439305.1"/>
    <property type="molecule type" value="Genomic_DNA"/>
</dbReference>
<dbReference type="Pfam" id="PF07947">
    <property type="entry name" value="YhhN"/>
    <property type="match status" value="1"/>
</dbReference>
<evidence type="ECO:0000256" key="3">
    <source>
        <dbReference type="ARBA" id="ARBA00022692"/>
    </source>
</evidence>
<protein>
    <recommendedName>
        <fullName evidence="6">lysoplasmalogenase</fullName>
        <ecNumber evidence="6">3.3.2.2</ecNumber>
    </recommendedName>
</protein>
<accession>A0A7R9ER74</accession>
<feature type="transmembrane region" description="Helical" evidence="9">
    <location>
        <begin position="95"/>
        <end position="118"/>
    </location>
</feature>
<comment type="catalytic activity">
    <reaction evidence="8">
        <text>a 1-O-(1Z-alkenyl)-sn-glycero-3-phosphocholine + H2O = a 2,3-saturated aldehyde + sn-glycerol 3-phosphocholine</text>
        <dbReference type="Rhea" id="RHEA:22544"/>
        <dbReference type="ChEBI" id="CHEBI:15377"/>
        <dbReference type="ChEBI" id="CHEBI:16870"/>
        <dbReference type="ChEBI" id="CHEBI:73359"/>
        <dbReference type="ChEBI" id="CHEBI:77287"/>
        <dbReference type="EC" id="3.3.2.2"/>
    </reaction>
</comment>
<organism evidence="10">
    <name type="scientific">Timema bartmani</name>
    <dbReference type="NCBI Taxonomy" id="61472"/>
    <lineage>
        <taxon>Eukaryota</taxon>
        <taxon>Metazoa</taxon>
        <taxon>Ecdysozoa</taxon>
        <taxon>Arthropoda</taxon>
        <taxon>Hexapoda</taxon>
        <taxon>Insecta</taxon>
        <taxon>Pterygota</taxon>
        <taxon>Neoptera</taxon>
        <taxon>Polyneoptera</taxon>
        <taxon>Phasmatodea</taxon>
        <taxon>Timematodea</taxon>
        <taxon>Timematoidea</taxon>
        <taxon>Timematidae</taxon>
        <taxon>Timema</taxon>
    </lineage>
</organism>
<feature type="transmembrane region" description="Helical" evidence="9">
    <location>
        <begin position="238"/>
        <end position="256"/>
    </location>
</feature>
<comment type="catalytic activity">
    <reaction evidence="7">
        <text>a 1-O-(1Z-alkenyl)-sn-glycero-3-phosphoethanolamine + H2O = a 2,3-saturated aldehyde + sn-glycero-3-phosphoethanolamine</text>
        <dbReference type="Rhea" id="RHEA:16905"/>
        <dbReference type="ChEBI" id="CHEBI:15377"/>
        <dbReference type="ChEBI" id="CHEBI:73359"/>
        <dbReference type="ChEBI" id="CHEBI:77288"/>
        <dbReference type="ChEBI" id="CHEBI:143890"/>
        <dbReference type="EC" id="3.3.2.2"/>
    </reaction>
</comment>
<feature type="transmembrane region" description="Helical" evidence="9">
    <location>
        <begin position="173"/>
        <end position="193"/>
    </location>
</feature>
<dbReference type="AlphaFoldDB" id="A0A7R9ER74"/>
<evidence type="ECO:0000256" key="9">
    <source>
        <dbReference type="SAM" id="Phobius"/>
    </source>
</evidence>
<sequence>MEKQNVQSMVAVDFYISQYPLKSVGPKLVPFFKTLAIYFVLFIPVERPSWFAMCIKCLPIVSLIVFVLLHGMSLGNECVLLKHIADPFYEESSLIYRYAFSRRILTGLVFSCVGDALLVWPHYFLHGMAAFGGAHIMYIAAFGFKPLNIALGVLLFNFCGVAVSALMRRLSGVLLVGIPVYSILLITMTWRAIARVQLFEELWTWTKLCSCAGGIIFAISDALIGFNHFHHPIPHSQALIMVTYYAAQLGIALSVVDSKASYNKAQASAQLISKSHKIRRAIRLPSIN</sequence>
<evidence type="ECO:0000256" key="5">
    <source>
        <dbReference type="ARBA" id="ARBA00023136"/>
    </source>
</evidence>
<keyword evidence="4 9" id="KW-1133">Transmembrane helix</keyword>
<dbReference type="InterPro" id="IPR012506">
    <property type="entry name" value="TMEM86B-like"/>
</dbReference>
<evidence type="ECO:0000256" key="4">
    <source>
        <dbReference type="ARBA" id="ARBA00022989"/>
    </source>
</evidence>
<evidence type="ECO:0000256" key="2">
    <source>
        <dbReference type="ARBA" id="ARBA00007375"/>
    </source>
</evidence>
<feature type="transmembrane region" description="Helical" evidence="9">
    <location>
        <begin position="147"/>
        <end position="166"/>
    </location>
</feature>
<keyword evidence="3 9" id="KW-0812">Transmembrane</keyword>
<proteinExistence type="inferred from homology"/>
<evidence type="ECO:0000313" key="10">
    <source>
        <dbReference type="EMBL" id="CAD7439305.1"/>
    </source>
</evidence>
<gene>
    <name evidence="10" type="ORF">TBIB3V08_LOCUS1873</name>
</gene>
<evidence type="ECO:0000256" key="6">
    <source>
        <dbReference type="ARBA" id="ARBA00035673"/>
    </source>
</evidence>
<dbReference type="GO" id="GO:0047408">
    <property type="term" value="F:alkenylglycerophosphocholine hydrolase activity"/>
    <property type="evidence" value="ECO:0007669"/>
    <property type="project" value="UniProtKB-EC"/>
</dbReference>
<keyword evidence="5 9" id="KW-0472">Membrane</keyword>
<feature type="transmembrane region" description="Helical" evidence="9">
    <location>
        <begin position="28"/>
        <end position="45"/>
    </location>
</feature>
<dbReference type="PANTHER" id="PTHR31885:SF6">
    <property type="entry name" value="GH04784P"/>
    <property type="match status" value="1"/>
</dbReference>